<sequence>MTGPKKRNQGNNKGRSKSILPQQNSNKCQEKRNPCITKPPPPRSPQLGILQAVIRLLVILAKGFCALVILAILLNLLLTIINKTVMNGAISGYIPINYWKSILGL</sequence>
<name>A0A5B7EZU2_PORTR</name>
<reference evidence="3 4" key="1">
    <citation type="submission" date="2019-05" db="EMBL/GenBank/DDBJ databases">
        <title>Another draft genome of Portunus trituberculatus and its Hox gene families provides insights of decapod evolution.</title>
        <authorList>
            <person name="Jeong J.-H."/>
            <person name="Song I."/>
            <person name="Kim S."/>
            <person name="Choi T."/>
            <person name="Kim D."/>
            <person name="Ryu S."/>
            <person name="Kim W."/>
        </authorList>
    </citation>
    <scope>NUCLEOTIDE SEQUENCE [LARGE SCALE GENOMIC DNA]</scope>
    <source>
        <tissue evidence="3">Muscle</tissue>
    </source>
</reference>
<keyword evidence="2" id="KW-0812">Transmembrane</keyword>
<evidence type="ECO:0000256" key="1">
    <source>
        <dbReference type="SAM" id="MobiDB-lite"/>
    </source>
</evidence>
<keyword evidence="4" id="KW-1185">Reference proteome</keyword>
<feature type="region of interest" description="Disordered" evidence="1">
    <location>
        <begin position="1"/>
        <end position="43"/>
    </location>
</feature>
<keyword evidence="2" id="KW-0472">Membrane</keyword>
<evidence type="ECO:0000313" key="4">
    <source>
        <dbReference type="Proteomes" id="UP000324222"/>
    </source>
</evidence>
<accession>A0A5B7EZU2</accession>
<evidence type="ECO:0000313" key="3">
    <source>
        <dbReference type="EMBL" id="MPC38737.1"/>
    </source>
</evidence>
<protein>
    <submittedName>
        <fullName evidence="3">Uncharacterized protein</fullName>
    </submittedName>
</protein>
<comment type="caution">
    <text evidence="3">The sequence shown here is derived from an EMBL/GenBank/DDBJ whole genome shotgun (WGS) entry which is preliminary data.</text>
</comment>
<evidence type="ECO:0000256" key="2">
    <source>
        <dbReference type="SAM" id="Phobius"/>
    </source>
</evidence>
<gene>
    <name evidence="3" type="ORF">E2C01_032250</name>
</gene>
<feature type="compositionally biased region" description="Polar residues" evidence="1">
    <location>
        <begin position="9"/>
        <end position="27"/>
    </location>
</feature>
<feature type="transmembrane region" description="Helical" evidence="2">
    <location>
        <begin position="52"/>
        <end position="78"/>
    </location>
</feature>
<keyword evidence="2" id="KW-1133">Transmembrane helix</keyword>
<dbReference type="Proteomes" id="UP000324222">
    <property type="component" value="Unassembled WGS sequence"/>
</dbReference>
<dbReference type="EMBL" id="VSRR010004156">
    <property type="protein sequence ID" value="MPC38737.1"/>
    <property type="molecule type" value="Genomic_DNA"/>
</dbReference>
<proteinExistence type="predicted"/>
<dbReference type="AlphaFoldDB" id="A0A5B7EZU2"/>
<organism evidence="3 4">
    <name type="scientific">Portunus trituberculatus</name>
    <name type="common">Swimming crab</name>
    <name type="synonym">Neptunus trituberculatus</name>
    <dbReference type="NCBI Taxonomy" id="210409"/>
    <lineage>
        <taxon>Eukaryota</taxon>
        <taxon>Metazoa</taxon>
        <taxon>Ecdysozoa</taxon>
        <taxon>Arthropoda</taxon>
        <taxon>Crustacea</taxon>
        <taxon>Multicrustacea</taxon>
        <taxon>Malacostraca</taxon>
        <taxon>Eumalacostraca</taxon>
        <taxon>Eucarida</taxon>
        <taxon>Decapoda</taxon>
        <taxon>Pleocyemata</taxon>
        <taxon>Brachyura</taxon>
        <taxon>Eubrachyura</taxon>
        <taxon>Portunoidea</taxon>
        <taxon>Portunidae</taxon>
        <taxon>Portuninae</taxon>
        <taxon>Portunus</taxon>
    </lineage>
</organism>